<keyword evidence="2" id="KW-0732">Signal</keyword>
<keyword evidence="1" id="KW-1133">Transmembrane helix</keyword>
<dbReference type="SUPFAM" id="SSF51445">
    <property type="entry name" value="(Trans)glycosidases"/>
    <property type="match status" value="1"/>
</dbReference>
<feature type="transmembrane region" description="Helical" evidence="1">
    <location>
        <begin position="351"/>
        <end position="369"/>
    </location>
</feature>
<proteinExistence type="predicted"/>
<gene>
    <name evidence="3" type="ORF">JYZ213_LOCUS15113</name>
    <name evidence="4" type="ORF">OXD698_LOCUS23288</name>
</gene>
<dbReference type="AlphaFoldDB" id="A0A819GS45"/>
<evidence type="ECO:0008006" key="6">
    <source>
        <dbReference type="Google" id="ProtNLM"/>
    </source>
</evidence>
<evidence type="ECO:0000313" key="3">
    <source>
        <dbReference type="EMBL" id="CAF0984537.1"/>
    </source>
</evidence>
<feature type="signal peptide" evidence="2">
    <location>
        <begin position="1"/>
        <end position="16"/>
    </location>
</feature>
<reference evidence="4" key="1">
    <citation type="submission" date="2021-02" db="EMBL/GenBank/DDBJ databases">
        <authorList>
            <person name="Nowell W R."/>
        </authorList>
    </citation>
    <scope>NUCLEOTIDE SEQUENCE</scope>
</reference>
<accession>A0A819GS45</accession>
<protein>
    <recommendedName>
        <fullName evidence="6">Glycoside hydrolase family 5 domain-containing protein</fullName>
    </recommendedName>
</protein>
<comment type="caution">
    <text evidence="4">The sequence shown here is derived from an EMBL/GenBank/DDBJ whole genome shotgun (WGS) entry which is preliminary data.</text>
</comment>
<dbReference type="Gene3D" id="3.20.20.80">
    <property type="entry name" value="Glycosidases"/>
    <property type="match status" value="1"/>
</dbReference>
<dbReference type="Proteomes" id="UP000663845">
    <property type="component" value="Unassembled WGS sequence"/>
</dbReference>
<evidence type="ECO:0000256" key="2">
    <source>
        <dbReference type="SAM" id="SignalP"/>
    </source>
</evidence>
<evidence type="ECO:0000256" key="1">
    <source>
        <dbReference type="SAM" id="Phobius"/>
    </source>
</evidence>
<keyword evidence="1" id="KW-0812">Transmembrane</keyword>
<name>A0A819GS45_9BILA</name>
<organism evidence="4 5">
    <name type="scientific">Adineta steineri</name>
    <dbReference type="NCBI Taxonomy" id="433720"/>
    <lineage>
        <taxon>Eukaryota</taxon>
        <taxon>Metazoa</taxon>
        <taxon>Spiralia</taxon>
        <taxon>Gnathifera</taxon>
        <taxon>Rotifera</taxon>
        <taxon>Eurotatoria</taxon>
        <taxon>Bdelloidea</taxon>
        <taxon>Adinetida</taxon>
        <taxon>Adinetidae</taxon>
        <taxon>Adineta</taxon>
    </lineage>
</organism>
<evidence type="ECO:0000313" key="5">
    <source>
        <dbReference type="Proteomes" id="UP000663844"/>
    </source>
</evidence>
<dbReference type="Proteomes" id="UP000663844">
    <property type="component" value="Unassembled WGS sequence"/>
</dbReference>
<feature type="chain" id="PRO_5036235218" description="Glycoside hydrolase family 5 domain-containing protein" evidence="2">
    <location>
        <begin position="17"/>
        <end position="370"/>
    </location>
</feature>
<dbReference type="EMBL" id="CAJNOG010000129">
    <property type="protein sequence ID" value="CAF0984537.1"/>
    <property type="molecule type" value="Genomic_DNA"/>
</dbReference>
<dbReference type="EMBL" id="CAJOAZ010002054">
    <property type="protein sequence ID" value="CAF3888559.1"/>
    <property type="molecule type" value="Genomic_DNA"/>
</dbReference>
<evidence type="ECO:0000313" key="4">
    <source>
        <dbReference type="EMBL" id="CAF3888559.1"/>
    </source>
</evidence>
<dbReference type="InterPro" id="IPR017853">
    <property type="entry name" value="GH"/>
</dbReference>
<keyword evidence="1" id="KW-0472">Membrane</keyword>
<sequence>MLLYFTVLILCGCINGARWTAEKANAWYAEQPWYFGANFVPSTSVNEIDMWQTFDTATMERELGWAKDINMNIMRVFLHVLFYQQDAQAYYKQMDDFLTIADRLHIKIAFVLFDECWRPEPKLGPQPDPIPGQHNSQWVRCPGQESLLDQTTWPLLKQYTTDILSRFSNDSRIIFWDLYNEPQCSQQVPIVLPLLREIYSAALTANPQQPLTFGILPEPLNASLSVFELESSDIITFHNYQPLADLMEQVAELRKFNRPLICTEYMARTVGSTFHINTLFFHQEKIGAINWGLVAGKTQTYFPWGSPENAPTPLVWFHDIFNASGKPFSPYEVQFFKDLGGSVTPTSTSNIILINMLLLFSCLIFFILIA</sequence>